<name>A0ABP5KR62_9MICC</name>
<keyword evidence="3" id="KW-0804">Transcription</keyword>
<evidence type="ECO:0000313" key="5">
    <source>
        <dbReference type="EMBL" id="GAA2135914.1"/>
    </source>
</evidence>
<dbReference type="Pfam" id="PF00356">
    <property type="entry name" value="LacI"/>
    <property type="match status" value="1"/>
</dbReference>
<dbReference type="Pfam" id="PF13377">
    <property type="entry name" value="Peripla_BP_3"/>
    <property type="match status" value="1"/>
</dbReference>
<dbReference type="SUPFAM" id="SSF47413">
    <property type="entry name" value="lambda repressor-like DNA-binding domains"/>
    <property type="match status" value="1"/>
</dbReference>
<dbReference type="InterPro" id="IPR028082">
    <property type="entry name" value="Peripla_BP_I"/>
</dbReference>
<dbReference type="PROSITE" id="PS50932">
    <property type="entry name" value="HTH_LACI_2"/>
    <property type="match status" value="1"/>
</dbReference>
<dbReference type="CDD" id="cd06267">
    <property type="entry name" value="PBP1_LacI_sugar_binding-like"/>
    <property type="match status" value="1"/>
</dbReference>
<organism evidence="5 6">
    <name type="scientific">Arthrobacter humicola</name>
    <dbReference type="NCBI Taxonomy" id="409291"/>
    <lineage>
        <taxon>Bacteria</taxon>
        <taxon>Bacillati</taxon>
        <taxon>Actinomycetota</taxon>
        <taxon>Actinomycetes</taxon>
        <taxon>Micrococcales</taxon>
        <taxon>Micrococcaceae</taxon>
        <taxon>Arthrobacter</taxon>
    </lineage>
</organism>
<evidence type="ECO:0000256" key="3">
    <source>
        <dbReference type="ARBA" id="ARBA00023163"/>
    </source>
</evidence>
<dbReference type="GO" id="GO:0003677">
    <property type="term" value="F:DNA binding"/>
    <property type="evidence" value="ECO:0007669"/>
    <property type="project" value="UniProtKB-KW"/>
</dbReference>
<sequence length="357" mass="37411">MVTVPHSPASARPTITRKDVARLAGVSTAVVSYVVNGGPKRVSPVTAAKVREAISALGYRPNAAARALKLGSSEMLGMVVPDTTNPFFATLARAVEEAAAARGYALLLANSGGSAANERRQVRNLASRRVDGVFLSSVLFEPDLTELEHSEIPAVLLNHSSEVPGFNSVGVELLEGSRRAVEHLVGHGHRNIALVMGMNSGNDLDAREVGWQQGLAEAGLPEGPILRCDFDRQGGYRAGQRLLASADRPTAVFVSSDLQAVGLLRAVSEAGLRVPEDLAVFSFDGSAEAEYSWPPLSTVVQPVQAMAEAAVEALIDFDGVSPTRNRIFPVDLVLRASCGCVPVPAAAAPGLPARPAS</sequence>
<evidence type="ECO:0000256" key="2">
    <source>
        <dbReference type="ARBA" id="ARBA00023125"/>
    </source>
</evidence>
<comment type="caution">
    <text evidence="5">The sequence shown here is derived from an EMBL/GenBank/DDBJ whole genome shotgun (WGS) entry which is preliminary data.</text>
</comment>
<dbReference type="Proteomes" id="UP001500102">
    <property type="component" value="Unassembled WGS sequence"/>
</dbReference>
<dbReference type="CDD" id="cd01392">
    <property type="entry name" value="HTH_LacI"/>
    <property type="match status" value="1"/>
</dbReference>
<evidence type="ECO:0000313" key="6">
    <source>
        <dbReference type="Proteomes" id="UP001500102"/>
    </source>
</evidence>
<dbReference type="InterPro" id="IPR046335">
    <property type="entry name" value="LacI/GalR-like_sensor"/>
</dbReference>
<dbReference type="PANTHER" id="PTHR30146">
    <property type="entry name" value="LACI-RELATED TRANSCRIPTIONAL REPRESSOR"/>
    <property type="match status" value="1"/>
</dbReference>
<evidence type="ECO:0000259" key="4">
    <source>
        <dbReference type="PROSITE" id="PS50932"/>
    </source>
</evidence>
<dbReference type="InterPro" id="IPR010982">
    <property type="entry name" value="Lambda_DNA-bd_dom_sf"/>
</dbReference>
<dbReference type="SMART" id="SM00354">
    <property type="entry name" value="HTH_LACI"/>
    <property type="match status" value="1"/>
</dbReference>
<dbReference type="EMBL" id="BAAAQB010000029">
    <property type="protein sequence ID" value="GAA2135914.1"/>
    <property type="molecule type" value="Genomic_DNA"/>
</dbReference>
<dbReference type="RefSeq" id="WP_344365057.1">
    <property type="nucleotide sequence ID" value="NZ_BAAAQB010000029.1"/>
</dbReference>
<feature type="domain" description="HTH lacI-type" evidence="4">
    <location>
        <begin position="15"/>
        <end position="70"/>
    </location>
</feature>
<keyword evidence="2 5" id="KW-0238">DNA-binding</keyword>
<reference evidence="6" key="1">
    <citation type="journal article" date="2019" name="Int. J. Syst. Evol. Microbiol.">
        <title>The Global Catalogue of Microorganisms (GCM) 10K type strain sequencing project: providing services to taxonomists for standard genome sequencing and annotation.</title>
        <authorList>
            <consortium name="The Broad Institute Genomics Platform"/>
            <consortium name="The Broad Institute Genome Sequencing Center for Infectious Disease"/>
            <person name="Wu L."/>
            <person name="Ma J."/>
        </authorList>
    </citation>
    <scope>NUCLEOTIDE SEQUENCE [LARGE SCALE GENOMIC DNA]</scope>
    <source>
        <strain evidence="6">JCM 15921</strain>
    </source>
</reference>
<gene>
    <name evidence="5" type="ORF">GCM10009825_20570</name>
</gene>
<keyword evidence="6" id="KW-1185">Reference proteome</keyword>
<keyword evidence="1" id="KW-0805">Transcription regulation</keyword>
<accession>A0ABP5KR62</accession>
<dbReference type="InterPro" id="IPR000843">
    <property type="entry name" value="HTH_LacI"/>
</dbReference>
<dbReference type="PANTHER" id="PTHR30146:SF109">
    <property type="entry name" value="HTH-TYPE TRANSCRIPTIONAL REGULATOR GALS"/>
    <property type="match status" value="1"/>
</dbReference>
<dbReference type="Gene3D" id="1.10.260.40">
    <property type="entry name" value="lambda repressor-like DNA-binding domains"/>
    <property type="match status" value="1"/>
</dbReference>
<evidence type="ECO:0000256" key="1">
    <source>
        <dbReference type="ARBA" id="ARBA00023015"/>
    </source>
</evidence>
<dbReference type="SUPFAM" id="SSF53822">
    <property type="entry name" value="Periplasmic binding protein-like I"/>
    <property type="match status" value="1"/>
</dbReference>
<dbReference type="Gene3D" id="3.40.50.2300">
    <property type="match status" value="2"/>
</dbReference>
<protein>
    <submittedName>
        <fullName evidence="5">LacI family DNA-binding transcriptional regulator</fullName>
    </submittedName>
</protein>
<proteinExistence type="predicted"/>